<dbReference type="PANTHER" id="PTHR43153:SF1">
    <property type="entry name" value="ELECTRON TRANSFER FLAVOPROTEIN SUBUNIT ALPHA, MITOCHONDRIAL"/>
    <property type="match status" value="1"/>
</dbReference>
<keyword evidence="2" id="KW-0813">Transport</keyword>
<evidence type="ECO:0000256" key="1">
    <source>
        <dbReference type="ARBA" id="ARBA00005817"/>
    </source>
</evidence>
<dbReference type="GO" id="GO:0009055">
    <property type="term" value="F:electron transfer activity"/>
    <property type="evidence" value="ECO:0007669"/>
    <property type="project" value="InterPro"/>
</dbReference>
<dbReference type="Proteomes" id="UP001150830">
    <property type="component" value="Unassembled WGS sequence"/>
</dbReference>
<dbReference type="Pfam" id="PF00766">
    <property type="entry name" value="ETF_alpha"/>
    <property type="match status" value="1"/>
</dbReference>
<comment type="caution">
    <text evidence="4">The sequence shown here is derived from an EMBL/GenBank/DDBJ whole genome shotgun (WGS) entry which is preliminary data.</text>
</comment>
<dbReference type="EMBL" id="JAPNOA010000059">
    <property type="protein sequence ID" value="MCY0967292.1"/>
    <property type="molecule type" value="Genomic_DNA"/>
</dbReference>
<dbReference type="Gene3D" id="3.40.50.620">
    <property type="entry name" value="HUPs"/>
    <property type="match status" value="1"/>
</dbReference>
<reference evidence="4" key="1">
    <citation type="submission" date="2022-11" db="EMBL/GenBank/DDBJ databases">
        <title>Parathalassolutuus dongxingensis gen. nov., sp. nov., a novel member of family Oceanospirillaceae isolated from a coastal shrimp pond in Guangxi, China.</title>
        <authorList>
            <person name="Chen H."/>
        </authorList>
    </citation>
    <scope>NUCLEOTIDE SEQUENCE</scope>
    <source>
        <strain evidence="4">G-43</strain>
    </source>
</reference>
<dbReference type="SUPFAM" id="SSF52467">
    <property type="entry name" value="DHS-like NAD/FAD-binding domain"/>
    <property type="match status" value="1"/>
</dbReference>
<protein>
    <submittedName>
        <fullName evidence="4">Electron transfer flavoprotein subunit alpha/FixB family protein</fullName>
    </submittedName>
</protein>
<proteinExistence type="inferred from homology"/>
<organism evidence="4 5">
    <name type="scientific">Parathalassolituus penaei</name>
    <dbReference type="NCBI Taxonomy" id="2997323"/>
    <lineage>
        <taxon>Bacteria</taxon>
        <taxon>Pseudomonadati</taxon>
        <taxon>Pseudomonadota</taxon>
        <taxon>Gammaproteobacteria</taxon>
        <taxon>Oceanospirillales</taxon>
        <taxon>Oceanospirillaceae</taxon>
        <taxon>Parathalassolituus</taxon>
    </lineage>
</organism>
<dbReference type="PANTHER" id="PTHR43153">
    <property type="entry name" value="ELECTRON TRANSFER FLAVOPROTEIN ALPHA"/>
    <property type="match status" value="1"/>
</dbReference>
<evidence type="ECO:0000313" key="4">
    <source>
        <dbReference type="EMBL" id="MCY0967292.1"/>
    </source>
</evidence>
<feature type="domain" description="Electron transfer flavoprotein alpha/beta-subunit N-terminal" evidence="3">
    <location>
        <begin position="98"/>
        <end position="281"/>
    </location>
</feature>
<dbReference type="SMART" id="SM00893">
    <property type="entry name" value="ETF"/>
    <property type="match status" value="1"/>
</dbReference>
<sequence>MSSIIRKDPRKNWILRNRLHPLHQQMLVAEGAGNNAVVRGPSGLIRKNPHNIGFIGPNGIKRIDRLGGSGTVVAAGQRGEAVDTRLPLVQISNPESWIVVVPDLAGGRLTSHDRDVLGQARQLAAANPACAVVALVFGDLSENLADDSNGLALAGVDRLLHFSGDDWNGYCPEQELAAMLAVHRQLLPQHWLFPDTHLSGNDRALRLATRLEERPAMHAWQIRDGRVTCRAGSERNDVTRSLPKVVALLAECAMPVDDSRHEVLPMALPELPGVLARIQDAGAVAVDPNQIAMAEAGFILSAGNGIHDWEQFHEAARVLGATEGASRVAVDDGFMPRFRQVGATGTWVTARVYVAVGISGAVQHLQGIGACEKVIAINTDAGCDMVKRADLSVIGDSQEILAALIEQVKALRQPAASEGGRHHVA</sequence>
<keyword evidence="2" id="KW-0249">Electron transport</keyword>
<dbReference type="Gene3D" id="3.40.50.1220">
    <property type="entry name" value="TPP-binding domain"/>
    <property type="match status" value="1"/>
</dbReference>
<gene>
    <name evidence="4" type="ORF">OUO13_19100</name>
</gene>
<dbReference type="GO" id="GO:0033539">
    <property type="term" value="P:fatty acid beta-oxidation using acyl-CoA dehydrogenase"/>
    <property type="evidence" value="ECO:0007669"/>
    <property type="project" value="TreeGrafter"/>
</dbReference>
<dbReference type="Pfam" id="PF01012">
    <property type="entry name" value="ETF"/>
    <property type="match status" value="1"/>
</dbReference>
<evidence type="ECO:0000313" key="5">
    <source>
        <dbReference type="Proteomes" id="UP001150830"/>
    </source>
</evidence>
<comment type="similarity">
    <text evidence="1">Belongs to the ETF alpha-subunit/FixB family.</text>
</comment>
<dbReference type="InterPro" id="IPR014729">
    <property type="entry name" value="Rossmann-like_a/b/a_fold"/>
</dbReference>
<keyword evidence="5" id="KW-1185">Reference proteome</keyword>
<dbReference type="RefSeq" id="WP_283175494.1">
    <property type="nucleotide sequence ID" value="NZ_JAPNOA010000059.1"/>
</dbReference>
<dbReference type="InterPro" id="IPR029035">
    <property type="entry name" value="DHS-like_NAD/FAD-binding_dom"/>
</dbReference>
<accession>A0A9X3EGS5</accession>
<dbReference type="SUPFAM" id="SSF52402">
    <property type="entry name" value="Adenine nucleotide alpha hydrolases-like"/>
    <property type="match status" value="1"/>
</dbReference>
<name>A0A9X3EGS5_9GAMM</name>
<evidence type="ECO:0000256" key="2">
    <source>
        <dbReference type="ARBA" id="ARBA00022982"/>
    </source>
</evidence>
<dbReference type="InterPro" id="IPR001308">
    <property type="entry name" value="ETF_a/FixB"/>
</dbReference>
<evidence type="ECO:0000259" key="3">
    <source>
        <dbReference type="SMART" id="SM00893"/>
    </source>
</evidence>
<dbReference type="InterPro" id="IPR014730">
    <property type="entry name" value="ETF_a/b_N"/>
</dbReference>
<dbReference type="InterPro" id="IPR014731">
    <property type="entry name" value="ETF_asu_C"/>
</dbReference>
<dbReference type="GO" id="GO:0050660">
    <property type="term" value="F:flavin adenine dinucleotide binding"/>
    <property type="evidence" value="ECO:0007669"/>
    <property type="project" value="InterPro"/>
</dbReference>
<dbReference type="AlphaFoldDB" id="A0A9X3EGS5"/>